<dbReference type="AlphaFoldDB" id="A0A645DJF6"/>
<keyword evidence="1" id="KW-0812">Transmembrane</keyword>
<comment type="caution">
    <text evidence="2">The sequence shown here is derived from an EMBL/GenBank/DDBJ whole genome shotgun (WGS) entry which is preliminary data.</text>
</comment>
<evidence type="ECO:0000256" key="1">
    <source>
        <dbReference type="SAM" id="Phobius"/>
    </source>
</evidence>
<dbReference type="EMBL" id="VSSQ01036461">
    <property type="protein sequence ID" value="MPM88953.1"/>
    <property type="molecule type" value="Genomic_DNA"/>
</dbReference>
<sequence>MKHVKEAPVGMALPAIVLALLCVLLGVFNQVAHTLLLQPALGYAESFGGWPESGMLVTLSCVALTLALLDHLYGRKKSGSALHSADHIHYAPGAKQVYALADAGKLDPYNWLTAAIGGFSRVCMQIEKGVSWVYDKGVPGLIRGVSSLLHRAANGSLTRYLALAAAGLACVALVFLIILL</sequence>
<accession>A0A645DJF6</accession>
<proteinExistence type="predicted"/>
<feature type="transmembrane region" description="Helical" evidence="1">
    <location>
        <begin position="54"/>
        <end position="73"/>
    </location>
</feature>
<keyword evidence="1" id="KW-1133">Transmembrane helix</keyword>
<gene>
    <name evidence="2" type="ORF">SDC9_136057</name>
</gene>
<organism evidence="2">
    <name type="scientific">bioreactor metagenome</name>
    <dbReference type="NCBI Taxonomy" id="1076179"/>
    <lineage>
        <taxon>unclassified sequences</taxon>
        <taxon>metagenomes</taxon>
        <taxon>ecological metagenomes</taxon>
    </lineage>
</organism>
<feature type="transmembrane region" description="Helical" evidence="1">
    <location>
        <begin position="160"/>
        <end position="179"/>
    </location>
</feature>
<evidence type="ECO:0000313" key="2">
    <source>
        <dbReference type="EMBL" id="MPM88953.1"/>
    </source>
</evidence>
<evidence type="ECO:0008006" key="3">
    <source>
        <dbReference type="Google" id="ProtNLM"/>
    </source>
</evidence>
<protein>
    <recommendedName>
        <fullName evidence="3">NADH-quinone oxidoreductase subunit L</fullName>
    </recommendedName>
</protein>
<keyword evidence="1" id="KW-0472">Membrane</keyword>
<name>A0A645DJF6_9ZZZZ</name>
<reference evidence="2" key="1">
    <citation type="submission" date="2019-08" db="EMBL/GenBank/DDBJ databases">
        <authorList>
            <person name="Kucharzyk K."/>
            <person name="Murdoch R.W."/>
            <person name="Higgins S."/>
            <person name="Loffler F."/>
        </authorList>
    </citation>
    <scope>NUCLEOTIDE SEQUENCE</scope>
</reference>